<evidence type="ECO:0000313" key="3">
    <source>
        <dbReference type="Proteomes" id="UP000255082"/>
    </source>
</evidence>
<accession>A0A378WY59</accession>
<name>A0A378WY59_9NOCA</name>
<dbReference type="EMBL" id="UGRU01000001">
    <property type="protein sequence ID" value="SUA46280.1"/>
    <property type="molecule type" value="Genomic_DNA"/>
</dbReference>
<dbReference type="Proteomes" id="UP000255082">
    <property type="component" value="Unassembled WGS sequence"/>
</dbReference>
<gene>
    <name evidence="2" type="ORF">NCTC13184_04805</name>
</gene>
<protein>
    <submittedName>
        <fullName evidence="2">Uncharacterized protein</fullName>
    </submittedName>
</protein>
<evidence type="ECO:0000313" key="2">
    <source>
        <dbReference type="EMBL" id="SUA46280.1"/>
    </source>
</evidence>
<dbReference type="AlphaFoldDB" id="A0A378WY59"/>
<organism evidence="2 3">
    <name type="scientific">Nocardia africana</name>
    <dbReference type="NCBI Taxonomy" id="134964"/>
    <lineage>
        <taxon>Bacteria</taxon>
        <taxon>Bacillati</taxon>
        <taxon>Actinomycetota</taxon>
        <taxon>Actinomycetes</taxon>
        <taxon>Mycobacteriales</taxon>
        <taxon>Nocardiaceae</taxon>
        <taxon>Nocardia</taxon>
    </lineage>
</organism>
<reference evidence="2 3" key="1">
    <citation type="submission" date="2018-06" db="EMBL/GenBank/DDBJ databases">
        <authorList>
            <consortium name="Pathogen Informatics"/>
            <person name="Doyle S."/>
        </authorList>
    </citation>
    <scope>NUCLEOTIDE SEQUENCE [LARGE SCALE GENOMIC DNA]</scope>
    <source>
        <strain evidence="2 3">NCTC13184</strain>
    </source>
</reference>
<sequence>MSVEGNETKTAMLGIFTPHTTDAEADSDES</sequence>
<proteinExistence type="predicted"/>
<feature type="region of interest" description="Disordered" evidence="1">
    <location>
        <begin position="1"/>
        <end position="30"/>
    </location>
</feature>
<evidence type="ECO:0000256" key="1">
    <source>
        <dbReference type="SAM" id="MobiDB-lite"/>
    </source>
</evidence>